<proteinExistence type="predicted"/>
<organism evidence="1">
    <name type="scientific">Pithovirus LCPAC401</name>
    <dbReference type="NCBI Taxonomy" id="2506595"/>
    <lineage>
        <taxon>Viruses</taxon>
        <taxon>Pithoviruses</taxon>
    </lineage>
</organism>
<name>A0A481ZA75_9VIRU</name>
<protein>
    <submittedName>
        <fullName evidence="1">Uncharacterized protein</fullName>
    </submittedName>
</protein>
<dbReference type="EMBL" id="MK500583">
    <property type="protein sequence ID" value="QBK92794.1"/>
    <property type="molecule type" value="Genomic_DNA"/>
</dbReference>
<sequence length="84" mass="9694">MDLTQVIQSLETISLQTDNNVLRWSITFSCVNNDDRITTEYSVTQNFKKEPPEGDSIHDPNLTKQILDKDLDLIVIDRNNHFST</sequence>
<accession>A0A481ZA75</accession>
<gene>
    <name evidence="1" type="ORF">LCPAC401_04320</name>
</gene>
<reference evidence="1" key="1">
    <citation type="journal article" date="2019" name="MBio">
        <title>Virus Genomes from Deep Sea Sediments Expand the Ocean Megavirome and Support Independent Origins of Viral Gigantism.</title>
        <authorList>
            <person name="Backstrom D."/>
            <person name="Yutin N."/>
            <person name="Jorgensen S.L."/>
            <person name="Dharamshi J."/>
            <person name="Homa F."/>
            <person name="Zaremba-Niedwiedzka K."/>
            <person name="Spang A."/>
            <person name="Wolf Y.I."/>
            <person name="Koonin E.V."/>
            <person name="Ettema T.J."/>
        </authorList>
    </citation>
    <scope>NUCLEOTIDE SEQUENCE</scope>
</reference>
<evidence type="ECO:0000313" key="1">
    <source>
        <dbReference type="EMBL" id="QBK92794.1"/>
    </source>
</evidence>